<name>A0A316D312_9BACL</name>
<accession>A0A316D312</accession>
<proteinExistence type="predicted"/>
<reference evidence="1 2" key="1">
    <citation type="submission" date="2018-05" db="EMBL/GenBank/DDBJ databases">
        <title>Genomic Encyclopedia of Type Strains, Phase IV (KMG-IV): sequencing the most valuable type-strain genomes for metagenomic binning, comparative biology and taxonomic classification.</title>
        <authorList>
            <person name="Goeker M."/>
        </authorList>
    </citation>
    <scope>NUCLEOTIDE SEQUENCE [LARGE SCALE GENOMIC DNA]</scope>
    <source>
        <strain evidence="1 2">DSM 18773</strain>
    </source>
</reference>
<gene>
    <name evidence="1" type="ORF">C7459_1243</name>
</gene>
<dbReference type="AlphaFoldDB" id="A0A316D312"/>
<keyword evidence="2" id="KW-1185">Reference proteome</keyword>
<protein>
    <recommendedName>
        <fullName evidence="3">SAP domain-containing protein</fullName>
    </recommendedName>
</protein>
<comment type="caution">
    <text evidence="1">The sequence shown here is derived from an EMBL/GenBank/DDBJ whole genome shotgun (WGS) entry which is preliminary data.</text>
</comment>
<evidence type="ECO:0000313" key="2">
    <source>
        <dbReference type="Proteomes" id="UP000245634"/>
    </source>
</evidence>
<dbReference type="Proteomes" id="UP000245634">
    <property type="component" value="Unassembled WGS sequence"/>
</dbReference>
<evidence type="ECO:0000313" key="1">
    <source>
        <dbReference type="EMBL" id="PWK05254.1"/>
    </source>
</evidence>
<dbReference type="EMBL" id="QGGL01000024">
    <property type="protein sequence ID" value="PWK05254.1"/>
    <property type="molecule type" value="Genomic_DNA"/>
</dbReference>
<sequence length="150" mass="16954">MARMGVERNEVKICPITARPVVTTPKPPDLYGRVGIQVSDEVVLSRDSQPLIDAYATAMGRVEWIGKDLRWIEVNAGMRLTFHIIEFDDPDKDPATKLRRKLEGESRVTLLAYGMDKLSEFCREARIAYSGTKAEMTNRLLEWRAGGKEA</sequence>
<evidence type="ECO:0008006" key="3">
    <source>
        <dbReference type="Google" id="ProtNLM"/>
    </source>
</evidence>
<dbReference type="OrthoDB" id="9965673at2"/>
<dbReference type="RefSeq" id="WP_146201060.1">
    <property type="nucleotide sequence ID" value="NZ_QGGL01000024.1"/>
</dbReference>
<organism evidence="1 2">
    <name type="scientific">Tumebacillus permanentifrigoris</name>
    <dbReference type="NCBI Taxonomy" id="378543"/>
    <lineage>
        <taxon>Bacteria</taxon>
        <taxon>Bacillati</taxon>
        <taxon>Bacillota</taxon>
        <taxon>Bacilli</taxon>
        <taxon>Bacillales</taxon>
        <taxon>Alicyclobacillaceae</taxon>
        <taxon>Tumebacillus</taxon>
    </lineage>
</organism>